<comment type="caution">
    <text evidence="1">The sequence shown here is derived from an EMBL/GenBank/DDBJ whole genome shotgun (WGS) entry which is preliminary data.</text>
</comment>
<reference evidence="1" key="1">
    <citation type="submission" date="2019-09" db="EMBL/GenBank/DDBJ databases">
        <title>Draft genome information of white flower Hibiscus syriacus.</title>
        <authorList>
            <person name="Kim Y.-M."/>
        </authorList>
    </citation>
    <scope>NUCLEOTIDE SEQUENCE [LARGE SCALE GENOMIC DNA]</scope>
    <source>
        <strain evidence="1">YM2019G1</strain>
    </source>
</reference>
<dbReference type="AlphaFoldDB" id="A0A6A2YK26"/>
<keyword evidence="2" id="KW-1185">Reference proteome</keyword>
<name>A0A6A2YK26_HIBSY</name>
<dbReference type="Proteomes" id="UP000436088">
    <property type="component" value="Unassembled WGS sequence"/>
</dbReference>
<evidence type="ECO:0000313" key="1">
    <source>
        <dbReference type="EMBL" id="KAE8677154.1"/>
    </source>
</evidence>
<sequence length="58" mass="6166">MGIGSAKYEVVVSSSDVSVPFAHQFDLDDAMTMPDILAQAPNCRPFGLRHAGGPSCDR</sequence>
<organism evidence="1 2">
    <name type="scientific">Hibiscus syriacus</name>
    <name type="common">Rose of Sharon</name>
    <dbReference type="NCBI Taxonomy" id="106335"/>
    <lineage>
        <taxon>Eukaryota</taxon>
        <taxon>Viridiplantae</taxon>
        <taxon>Streptophyta</taxon>
        <taxon>Embryophyta</taxon>
        <taxon>Tracheophyta</taxon>
        <taxon>Spermatophyta</taxon>
        <taxon>Magnoliopsida</taxon>
        <taxon>eudicotyledons</taxon>
        <taxon>Gunneridae</taxon>
        <taxon>Pentapetalae</taxon>
        <taxon>rosids</taxon>
        <taxon>malvids</taxon>
        <taxon>Malvales</taxon>
        <taxon>Malvaceae</taxon>
        <taxon>Malvoideae</taxon>
        <taxon>Hibiscus</taxon>
    </lineage>
</organism>
<proteinExistence type="predicted"/>
<evidence type="ECO:0000313" key="2">
    <source>
        <dbReference type="Proteomes" id="UP000436088"/>
    </source>
</evidence>
<dbReference type="EMBL" id="VEPZ02001364">
    <property type="protein sequence ID" value="KAE8677154.1"/>
    <property type="molecule type" value="Genomic_DNA"/>
</dbReference>
<accession>A0A6A2YK26</accession>
<protein>
    <submittedName>
        <fullName evidence="1">Uncharacterized protein</fullName>
    </submittedName>
</protein>
<gene>
    <name evidence="1" type="ORF">F3Y22_tig00111542pilonHSYRG00057</name>
</gene>